<dbReference type="GO" id="GO:0005524">
    <property type="term" value="F:ATP binding"/>
    <property type="evidence" value="ECO:0007669"/>
    <property type="project" value="UniProtKB-KW"/>
</dbReference>
<dbReference type="PANTHER" id="PTHR45832">
    <property type="entry name" value="SERINE/THREONINE-PROTEIN KINASE SAMKA-RELATED-RELATED"/>
    <property type="match status" value="1"/>
</dbReference>
<dbReference type="SMART" id="SM00219">
    <property type="entry name" value="TyrKc"/>
    <property type="match status" value="1"/>
</dbReference>
<name>A0A0C2WMJ5_AMAMK</name>
<dbReference type="Proteomes" id="UP000054549">
    <property type="component" value="Unassembled WGS sequence"/>
</dbReference>
<keyword evidence="6" id="KW-1185">Reference proteome</keyword>
<dbReference type="STRING" id="946122.A0A0C2WMJ5"/>
<comment type="similarity">
    <text evidence="1">Belongs to the protein kinase superfamily. STE Ser/Thr protein kinase family. STE20 subfamily.</text>
</comment>
<feature type="domain" description="Protein kinase" evidence="4">
    <location>
        <begin position="45"/>
        <end position="320"/>
    </location>
</feature>
<dbReference type="PROSITE" id="PS50011">
    <property type="entry name" value="PROTEIN_KINASE_DOM"/>
    <property type="match status" value="1"/>
</dbReference>
<dbReference type="HOGENOM" id="CLU_000288_63_23_1"/>
<dbReference type="SUPFAM" id="SSF56112">
    <property type="entry name" value="Protein kinase-like (PK-like)"/>
    <property type="match status" value="1"/>
</dbReference>
<proteinExistence type="inferred from homology"/>
<dbReference type="InterPro" id="IPR020635">
    <property type="entry name" value="Tyr_kinase_cat_dom"/>
</dbReference>
<dbReference type="InterPro" id="IPR000719">
    <property type="entry name" value="Prot_kinase_dom"/>
</dbReference>
<reference evidence="5 6" key="1">
    <citation type="submission" date="2014-04" db="EMBL/GenBank/DDBJ databases">
        <title>Evolutionary Origins and Diversification of the Mycorrhizal Mutualists.</title>
        <authorList>
            <consortium name="DOE Joint Genome Institute"/>
            <consortium name="Mycorrhizal Genomics Consortium"/>
            <person name="Kohler A."/>
            <person name="Kuo A."/>
            <person name="Nagy L.G."/>
            <person name="Floudas D."/>
            <person name="Copeland A."/>
            <person name="Barry K.W."/>
            <person name="Cichocki N."/>
            <person name="Veneault-Fourrey C."/>
            <person name="LaButti K."/>
            <person name="Lindquist E.A."/>
            <person name="Lipzen A."/>
            <person name="Lundell T."/>
            <person name="Morin E."/>
            <person name="Murat C."/>
            <person name="Riley R."/>
            <person name="Ohm R."/>
            <person name="Sun H."/>
            <person name="Tunlid A."/>
            <person name="Henrissat B."/>
            <person name="Grigoriev I.V."/>
            <person name="Hibbett D.S."/>
            <person name="Martin F."/>
        </authorList>
    </citation>
    <scope>NUCLEOTIDE SEQUENCE [LARGE SCALE GENOMIC DNA]</scope>
    <source>
        <strain evidence="5 6">Koide BX008</strain>
    </source>
</reference>
<evidence type="ECO:0000256" key="1">
    <source>
        <dbReference type="ARBA" id="ARBA00008874"/>
    </source>
</evidence>
<accession>A0A0C2WMJ5</accession>
<evidence type="ECO:0000256" key="3">
    <source>
        <dbReference type="ARBA" id="ARBA00022840"/>
    </source>
</evidence>
<dbReference type="PANTHER" id="PTHR45832:SF22">
    <property type="entry name" value="SERINE_THREONINE-PROTEIN KINASE SAMKA-RELATED"/>
    <property type="match status" value="1"/>
</dbReference>
<evidence type="ECO:0000313" key="5">
    <source>
        <dbReference type="EMBL" id="KIL57423.1"/>
    </source>
</evidence>
<dbReference type="InParanoid" id="A0A0C2WMJ5"/>
<organism evidence="5 6">
    <name type="scientific">Amanita muscaria (strain Koide BX008)</name>
    <dbReference type="NCBI Taxonomy" id="946122"/>
    <lineage>
        <taxon>Eukaryota</taxon>
        <taxon>Fungi</taxon>
        <taxon>Dikarya</taxon>
        <taxon>Basidiomycota</taxon>
        <taxon>Agaricomycotina</taxon>
        <taxon>Agaricomycetes</taxon>
        <taxon>Agaricomycetidae</taxon>
        <taxon>Agaricales</taxon>
        <taxon>Pluteineae</taxon>
        <taxon>Amanitaceae</taxon>
        <taxon>Amanita</taxon>
    </lineage>
</organism>
<keyword evidence="2" id="KW-0547">Nucleotide-binding</keyword>
<dbReference type="EMBL" id="KN818370">
    <property type="protein sequence ID" value="KIL57423.1"/>
    <property type="molecule type" value="Genomic_DNA"/>
</dbReference>
<sequence>MTLSTLTPGGITPLTPMPRYRGWLSAVVKPLEDFIDDAIDPREYYIDLQEIAEGESGSVFAAQLAPNKDLAKLRLDAGLVAQDQQTLASGEPVAIAIKSVAIVPSGSPKLDELGRELKLMRGLSHENILSMDALYVDLLEDSLWIRMELMERSLADVVSLVEGGLQLHDRMIARFASDVVQAFQFLQSHQIAHRDVRSDNLLLNIQGVVKLADFSTAVQVSPASPLQDDIVGVPYWQVSSLSAYPPYNALKVDVWSLGATVWELAEAEPPFSSTHQLADRFPALSDPKLFSPAFHDFLHQCSEPPDSRPDPAKLGAHQFMKNACGRNVIIQLLAQCMNIEKQQYQVEED</sequence>
<evidence type="ECO:0000259" key="4">
    <source>
        <dbReference type="PROSITE" id="PS50011"/>
    </source>
</evidence>
<dbReference type="InterPro" id="IPR011009">
    <property type="entry name" value="Kinase-like_dom_sf"/>
</dbReference>
<gene>
    <name evidence="5" type="ORF">M378DRAFT_87946</name>
</gene>
<evidence type="ECO:0000256" key="2">
    <source>
        <dbReference type="ARBA" id="ARBA00022741"/>
    </source>
</evidence>
<dbReference type="Pfam" id="PF00069">
    <property type="entry name" value="Pkinase"/>
    <property type="match status" value="1"/>
</dbReference>
<dbReference type="GO" id="GO:0004713">
    <property type="term" value="F:protein tyrosine kinase activity"/>
    <property type="evidence" value="ECO:0007669"/>
    <property type="project" value="InterPro"/>
</dbReference>
<evidence type="ECO:0000313" key="6">
    <source>
        <dbReference type="Proteomes" id="UP000054549"/>
    </source>
</evidence>
<dbReference type="AlphaFoldDB" id="A0A0C2WMJ5"/>
<dbReference type="Gene3D" id="1.10.510.10">
    <property type="entry name" value="Transferase(Phosphotransferase) domain 1"/>
    <property type="match status" value="1"/>
</dbReference>
<keyword evidence="3" id="KW-0067">ATP-binding</keyword>
<protein>
    <recommendedName>
        <fullName evidence="4">Protein kinase domain-containing protein</fullName>
    </recommendedName>
</protein>
<dbReference type="OrthoDB" id="248923at2759"/>
<dbReference type="InterPro" id="IPR051931">
    <property type="entry name" value="PAK3-like"/>
</dbReference>